<dbReference type="AlphaFoldDB" id="A0A834J6P2"/>
<dbReference type="Proteomes" id="UP000617340">
    <property type="component" value="Unassembled WGS sequence"/>
</dbReference>
<comment type="caution">
    <text evidence="2">The sequence shown here is derived from an EMBL/GenBank/DDBJ whole genome shotgun (WGS) entry which is preliminary data.</text>
</comment>
<feature type="transmembrane region" description="Helical" evidence="1">
    <location>
        <begin position="20"/>
        <end position="48"/>
    </location>
</feature>
<keyword evidence="1" id="KW-0472">Membrane</keyword>
<gene>
    <name evidence="2" type="ORF">HZH68_015366</name>
</gene>
<feature type="transmembrane region" description="Helical" evidence="1">
    <location>
        <begin position="169"/>
        <end position="191"/>
    </location>
</feature>
<keyword evidence="1" id="KW-1133">Transmembrane helix</keyword>
<reference evidence="2" key="1">
    <citation type="journal article" date="2020" name="G3 (Bethesda)">
        <title>High-Quality Assemblies for Three Invasive Social Wasps from the &lt;i&gt;Vespula&lt;/i&gt; Genus.</title>
        <authorList>
            <person name="Harrop T.W.R."/>
            <person name="Guhlin J."/>
            <person name="McLaughlin G.M."/>
            <person name="Permina E."/>
            <person name="Stockwell P."/>
            <person name="Gilligan J."/>
            <person name="Le Lec M.F."/>
            <person name="Gruber M.A.M."/>
            <person name="Quinn O."/>
            <person name="Lovegrove M."/>
            <person name="Duncan E.J."/>
            <person name="Remnant E.J."/>
            <person name="Van Eeckhoven J."/>
            <person name="Graham B."/>
            <person name="Knapp R.A."/>
            <person name="Langford K.W."/>
            <person name="Kronenberg Z."/>
            <person name="Press M.O."/>
            <person name="Eacker S.M."/>
            <person name="Wilson-Rankin E.E."/>
            <person name="Purcell J."/>
            <person name="Lester P.J."/>
            <person name="Dearden P.K."/>
        </authorList>
    </citation>
    <scope>NUCLEOTIDE SEQUENCE</scope>
    <source>
        <strain evidence="2">Linc-1</strain>
    </source>
</reference>
<accession>A0A834J6P2</accession>
<dbReference type="EMBL" id="JACSDZ010000020">
    <property type="protein sequence ID" value="KAF7382447.1"/>
    <property type="molecule type" value="Genomic_DNA"/>
</dbReference>
<proteinExistence type="predicted"/>
<evidence type="ECO:0000313" key="3">
    <source>
        <dbReference type="Proteomes" id="UP000617340"/>
    </source>
</evidence>
<name>A0A834J6P2_VESGE</name>
<evidence type="ECO:0000313" key="2">
    <source>
        <dbReference type="EMBL" id="KAF7382447.1"/>
    </source>
</evidence>
<keyword evidence="1" id="KW-0812">Transmembrane</keyword>
<sequence>MLLLEEYKELIERDSKEISFLWKIVQIFGYFLSAISGYCSSIIFYIFWEDIFGGRCPLWAQVYALSTKTVIKSNNDDEQNETIININLQNWLNYIAVRYDYEKNFISFTTYDLQKGYEKFTFDMQKVFSELTKSNKLSQDMICNILQSYVEMYDVHGYNICNVFFIIQILGWTIAGSWIFNLMLLVIRILLITDFRILRVRVYEIPYNSIIPSLANDKNNIKTEPSESEKKKKD</sequence>
<keyword evidence="3" id="KW-1185">Reference proteome</keyword>
<evidence type="ECO:0000256" key="1">
    <source>
        <dbReference type="SAM" id="Phobius"/>
    </source>
</evidence>
<protein>
    <submittedName>
        <fullName evidence="2">Uncharacterized protein</fullName>
    </submittedName>
</protein>
<organism evidence="2 3">
    <name type="scientific">Vespula germanica</name>
    <name type="common">German yellow jacket</name>
    <name type="synonym">Paravespula germanica</name>
    <dbReference type="NCBI Taxonomy" id="30212"/>
    <lineage>
        <taxon>Eukaryota</taxon>
        <taxon>Metazoa</taxon>
        <taxon>Ecdysozoa</taxon>
        <taxon>Arthropoda</taxon>
        <taxon>Hexapoda</taxon>
        <taxon>Insecta</taxon>
        <taxon>Pterygota</taxon>
        <taxon>Neoptera</taxon>
        <taxon>Endopterygota</taxon>
        <taxon>Hymenoptera</taxon>
        <taxon>Apocrita</taxon>
        <taxon>Aculeata</taxon>
        <taxon>Vespoidea</taxon>
        <taxon>Vespidae</taxon>
        <taxon>Vespinae</taxon>
        <taxon>Vespula</taxon>
    </lineage>
</organism>